<dbReference type="CDD" id="cd05992">
    <property type="entry name" value="PB1"/>
    <property type="match status" value="1"/>
</dbReference>
<name>A0A9N8VPF4_9GLOM</name>
<feature type="domain" description="PB1" evidence="2">
    <location>
        <begin position="19"/>
        <end position="95"/>
    </location>
</feature>
<dbReference type="PANTHER" id="PTHR20930">
    <property type="entry name" value="OVARIAN CARCINOMA ANTIGEN CA125-RELATED"/>
    <property type="match status" value="1"/>
</dbReference>
<dbReference type="AlphaFoldDB" id="A0A9N8VPF4"/>
<dbReference type="Proteomes" id="UP000789831">
    <property type="component" value="Unassembled WGS sequence"/>
</dbReference>
<dbReference type="OrthoDB" id="2284041at2759"/>
<feature type="compositionally biased region" description="Pro residues" evidence="1">
    <location>
        <begin position="310"/>
        <end position="328"/>
    </location>
</feature>
<dbReference type="EMBL" id="CAJVPL010000162">
    <property type="protein sequence ID" value="CAG8457479.1"/>
    <property type="molecule type" value="Genomic_DNA"/>
</dbReference>
<feature type="region of interest" description="Disordered" evidence="1">
    <location>
        <begin position="242"/>
        <end position="328"/>
    </location>
</feature>
<evidence type="ECO:0000256" key="1">
    <source>
        <dbReference type="SAM" id="MobiDB-lite"/>
    </source>
</evidence>
<evidence type="ECO:0000313" key="3">
    <source>
        <dbReference type="EMBL" id="CAG8457479.1"/>
    </source>
</evidence>
<feature type="compositionally biased region" description="Basic and acidic residues" evidence="1">
    <location>
        <begin position="156"/>
        <end position="170"/>
    </location>
</feature>
<feature type="region of interest" description="Disordered" evidence="1">
    <location>
        <begin position="140"/>
        <end position="191"/>
    </location>
</feature>
<gene>
    <name evidence="3" type="ORF">AGERDE_LOCUS2075</name>
</gene>
<evidence type="ECO:0000259" key="2">
    <source>
        <dbReference type="PROSITE" id="PS51745"/>
    </source>
</evidence>
<comment type="caution">
    <text evidence="3">The sequence shown here is derived from an EMBL/GenBank/DDBJ whole genome shotgun (WGS) entry which is preliminary data.</text>
</comment>
<dbReference type="PANTHER" id="PTHR20930:SF0">
    <property type="entry name" value="PROTEIN ILRUN"/>
    <property type="match status" value="1"/>
</dbReference>
<dbReference type="Pfam" id="PF00564">
    <property type="entry name" value="PB1"/>
    <property type="match status" value="1"/>
</dbReference>
<organism evidence="3 4">
    <name type="scientific">Ambispora gerdemannii</name>
    <dbReference type="NCBI Taxonomy" id="144530"/>
    <lineage>
        <taxon>Eukaryota</taxon>
        <taxon>Fungi</taxon>
        <taxon>Fungi incertae sedis</taxon>
        <taxon>Mucoromycota</taxon>
        <taxon>Glomeromycotina</taxon>
        <taxon>Glomeromycetes</taxon>
        <taxon>Archaeosporales</taxon>
        <taxon>Ambisporaceae</taxon>
        <taxon>Ambispora</taxon>
    </lineage>
</organism>
<dbReference type="SUPFAM" id="SSF54277">
    <property type="entry name" value="CAD &amp; PB1 domains"/>
    <property type="match status" value="1"/>
</dbReference>
<dbReference type="InterPro" id="IPR053793">
    <property type="entry name" value="PB1-like"/>
</dbReference>
<feature type="compositionally biased region" description="Pro residues" evidence="1">
    <location>
        <begin position="294"/>
        <end position="303"/>
    </location>
</feature>
<dbReference type="Gene3D" id="3.10.20.90">
    <property type="entry name" value="Phosphatidylinositol 3-kinase Catalytic Subunit, Chain A, domain 1"/>
    <property type="match status" value="1"/>
</dbReference>
<proteinExistence type="predicted"/>
<protein>
    <submittedName>
        <fullName evidence="3">6816_t:CDS:1</fullName>
    </submittedName>
</protein>
<feature type="compositionally biased region" description="Pro residues" evidence="1">
    <location>
        <begin position="264"/>
        <end position="285"/>
    </location>
</feature>
<dbReference type="PROSITE" id="PS51745">
    <property type="entry name" value="PB1"/>
    <property type="match status" value="1"/>
</dbReference>
<reference evidence="3" key="1">
    <citation type="submission" date="2021-06" db="EMBL/GenBank/DDBJ databases">
        <authorList>
            <person name="Kallberg Y."/>
            <person name="Tangrot J."/>
            <person name="Rosling A."/>
        </authorList>
    </citation>
    <scope>NUCLEOTIDE SEQUENCE</scope>
    <source>
        <strain evidence="3">MT106</strain>
    </source>
</reference>
<dbReference type="SMART" id="SM00666">
    <property type="entry name" value="PB1"/>
    <property type="match status" value="1"/>
</dbReference>
<keyword evidence="4" id="KW-1185">Reference proteome</keyword>
<evidence type="ECO:0000313" key="4">
    <source>
        <dbReference type="Proteomes" id="UP000789831"/>
    </source>
</evidence>
<accession>A0A9N8VPF4</accession>
<dbReference type="InterPro" id="IPR000270">
    <property type="entry name" value="PB1_dom"/>
</dbReference>
<sequence>MATTTTTFDDNANNTTISSKDVKISFNSIVRRFIVPKNISWHDFEEQLRKRFSVSSSLPLSLSYKDEDGDIITLSSTEELSEVLDSGNNISNGNCTIVFSMSLAGDEQNGNAAAAWIFEGSEQQQRSSTVSSTIETGNLIELSENEEQPPPPEVQQKTEEENRDEDHAEANENSNLINEQERRQQLDQDEIPPIARVFRTISTASNITDQILDSAEENFDEWITRFFSSRFGQGITPCTHCGSSNNNTQSHHHSNEDDTFPSNFPRPPQPPTGGNPPNFPWPPQSPTDGNTPNFPRPPQPPTDPPHRRPPGPPRVPGDPLPGFPRPPNVHPGHPPLFCILHHVHGRGGWHCGLPNRHGPGWRNHHHPPPPFWWGRRGGWGRGW</sequence>